<dbReference type="InterPro" id="IPR041374">
    <property type="entry name" value="BaeRF_family12"/>
</dbReference>
<protein>
    <submittedName>
        <fullName evidence="2">Host attachment protein</fullName>
    </submittedName>
</protein>
<feature type="compositionally biased region" description="Polar residues" evidence="1">
    <location>
        <begin position="43"/>
        <end position="53"/>
    </location>
</feature>
<keyword evidence="3" id="KW-1185">Reference proteome</keyword>
<dbReference type="RefSeq" id="WP_284314849.1">
    <property type="nucleotide sequence ID" value="NZ_BSPC01000054.1"/>
</dbReference>
<comment type="caution">
    <text evidence="2">The sequence shown here is derived from an EMBL/GenBank/DDBJ whole genome shotgun (WGS) entry which is preliminary data.</text>
</comment>
<dbReference type="Pfam" id="PF18856">
    <property type="entry name" value="baeRF_family12"/>
    <property type="match status" value="1"/>
</dbReference>
<dbReference type="EMBL" id="BSPC01000054">
    <property type="protein sequence ID" value="GLS21854.1"/>
    <property type="molecule type" value="Genomic_DNA"/>
</dbReference>
<proteinExistence type="predicted"/>
<organism evidence="2 3">
    <name type="scientific">Labrys miyagiensis</name>
    <dbReference type="NCBI Taxonomy" id="346912"/>
    <lineage>
        <taxon>Bacteria</taxon>
        <taxon>Pseudomonadati</taxon>
        <taxon>Pseudomonadota</taxon>
        <taxon>Alphaproteobacteria</taxon>
        <taxon>Hyphomicrobiales</taxon>
        <taxon>Xanthobacteraceae</taxon>
        <taxon>Labrys</taxon>
    </lineage>
</organism>
<sequence length="150" mass="16477">MIDSMIPHGALVLIGDGRKALFLRNKGAPARLRFEVEDVFEQDNPSTSEQGTDQPGRAVTGVGTARNGAIEGTDWHRLAEERFAVEIADTLYRRIHAGRREKLVVVAPPKVLGEMRKAFHKEVTACISAEVPKELTSHPVAEIEKILSAL</sequence>
<evidence type="ECO:0000313" key="2">
    <source>
        <dbReference type="EMBL" id="GLS21854.1"/>
    </source>
</evidence>
<name>A0ABQ6CSY2_9HYPH</name>
<reference evidence="3" key="1">
    <citation type="journal article" date="2019" name="Int. J. Syst. Evol. Microbiol.">
        <title>The Global Catalogue of Microorganisms (GCM) 10K type strain sequencing project: providing services to taxonomists for standard genome sequencing and annotation.</title>
        <authorList>
            <consortium name="The Broad Institute Genomics Platform"/>
            <consortium name="The Broad Institute Genome Sequencing Center for Infectious Disease"/>
            <person name="Wu L."/>
            <person name="Ma J."/>
        </authorList>
    </citation>
    <scope>NUCLEOTIDE SEQUENCE [LARGE SCALE GENOMIC DNA]</scope>
    <source>
        <strain evidence="3">NBRC 101365</strain>
    </source>
</reference>
<accession>A0ABQ6CSY2</accession>
<gene>
    <name evidence="2" type="ORF">GCM10007874_48710</name>
</gene>
<dbReference type="Proteomes" id="UP001156882">
    <property type="component" value="Unassembled WGS sequence"/>
</dbReference>
<evidence type="ECO:0000256" key="1">
    <source>
        <dbReference type="SAM" id="MobiDB-lite"/>
    </source>
</evidence>
<feature type="region of interest" description="Disordered" evidence="1">
    <location>
        <begin position="39"/>
        <end position="59"/>
    </location>
</feature>
<evidence type="ECO:0000313" key="3">
    <source>
        <dbReference type="Proteomes" id="UP001156882"/>
    </source>
</evidence>